<dbReference type="RefSeq" id="WP_100987739.1">
    <property type="nucleotide sequence ID" value="NZ_CP025096.1"/>
</dbReference>
<dbReference type="InterPro" id="IPR016181">
    <property type="entry name" value="Acyl_CoA_acyltransferase"/>
</dbReference>
<gene>
    <name evidence="2" type="ORF">CWM47_09455</name>
</gene>
<evidence type="ECO:0000313" key="2">
    <source>
        <dbReference type="EMBL" id="AUD02019.1"/>
    </source>
</evidence>
<feature type="domain" description="N-acetyltransferase" evidence="1">
    <location>
        <begin position="7"/>
        <end position="168"/>
    </location>
</feature>
<dbReference type="InterPro" id="IPR000182">
    <property type="entry name" value="GNAT_dom"/>
</dbReference>
<dbReference type="Pfam" id="PF13302">
    <property type="entry name" value="Acetyltransf_3"/>
    <property type="match status" value="1"/>
</dbReference>
<reference evidence="2 3" key="1">
    <citation type="submission" date="2017-11" db="EMBL/GenBank/DDBJ databases">
        <title>Taxonomic description and genome sequences of Spirosoma HA7 sp. nov., isolated from pollen microhabitat of Corylus avellana.</title>
        <authorList>
            <person name="Ambika Manirajan B."/>
            <person name="Suarez C."/>
            <person name="Ratering S."/>
            <person name="Geissler-Plaum R."/>
            <person name="Cardinale M."/>
            <person name="Sylvia S."/>
        </authorList>
    </citation>
    <scope>NUCLEOTIDE SEQUENCE [LARGE SCALE GENOMIC DNA]</scope>
    <source>
        <strain evidence="2 3">HA7</strain>
    </source>
</reference>
<protein>
    <submittedName>
        <fullName evidence="2">RimJ/RimL family protein N-acetyltransferase</fullName>
    </submittedName>
</protein>
<dbReference type="SUPFAM" id="SSF55729">
    <property type="entry name" value="Acyl-CoA N-acyltransferases (Nat)"/>
    <property type="match status" value="1"/>
</dbReference>
<dbReference type="AlphaFoldDB" id="A0A2K8YWP2"/>
<dbReference type="PANTHER" id="PTHR43792">
    <property type="entry name" value="GNAT FAMILY, PUTATIVE (AFU_ORTHOLOGUE AFUA_3G00765)-RELATED-RELATED"/>
    <property type="match status" value="1"/>
</dbReference>
<organism evidence="2 3">
    <name type="scientific">Spirosoma pollinicola</name>
    <dbReference type="NCBI Taxonomy" id="2057025"/>
    <lineage>
        <taxon>Bacteria</taxon>
        <taxon>Pseudomonadati</taxon>
        <taxon>Bacteroidota</taxon>
        <taxon>Cytophagia</taxon>
        <taxon>Cytophagales</taxon>
        <taxon>Cytophagaceae</taxon>
        <taxon>Spirosoma</taxon>
    </lineage>
</organism>
<dbReference type="PROSITE" id="PS51186">
    <property type="entry name" value="GNAT"/>
    <property type="match status" value="1"/>
</dbReference>
<sequence>MIETDRLLLIELTVDDAAFMLDLLNTPSWIQFIGDRHVQTLWDAQQYIINGALKSYKEHGFGPYLVKLKTNGLSIGLCGLFKRDALDDPDIGFAFLPDYAGKGYGYEAGSAVITYAQKTFGLTRIFGFTNPANQPSIRLLEKLGLRLEKRFTFTGNGEESLLFGRLLVNL</sequence>
<dbReference type="KEGG" id="spir:CWM47_09455"/>
<accession>A0A2K8YWP2</accession>
<dbReference type="PANTHER" id="PTHR43792:SF1">
    <property type="entry name" value="N-ACETYLTRANSFERASE DOMAIN-CONTAINING PROTEIN"/>
    <property type="match status" value="1"/>
</dbReference>
<dbReference type="Proteomes" id="UP000232883">
    <property type="component" value="Chromosome"/>
</dbReference>
<evidence type="ECO:0000313" key="3">
    <source>
        <dbReference type="Proteomes" id="UP000232883"/>
    </source>
</evidence>
<dbReference type="Gene3D" id="3.40.630.30">
    <property type="match status" value="1"/>
</dbReference>
<dbReference type="InterPro" id="IPR051531">
    <property type="entry name" value="N-acetyltransferase"/>
</dbReference>
<evidence type="ECO:0000259" key="1">
    <source>
        <dbReference type="PROSITE" id="PS51186"/>
    </source>
</evidence>
<dbReference type="GO" id="GO:0016747">
    <property type="term" value="F:acyltransferase activity, transferring groups other than amino-acyl groups"/>
    <property type="evidence" value="ECO:0007669"/>
    <property type="project" value="InterPro"/>
</dbReference>
<keyword evidence="2" id="KW-0808">Transferase</keyword>
<dbReference type="EMBL" id="CP025096">
    <property type="protein sequence ID" value="AUD02019.1"/>
    <property type="molecule type" value="Genomic_DNA"/>
</dbReference>
<keyword evidence="3" id="KW-1185">Reference proteome</keyword>
<name>A0A2K8YWP2_9BACT</name>
<dbReference type="OrthoDB" id="9798081at2"/>
<proteinExistence type="predicted"/>